<sequence length="396" mass="43958">MPLPSKLVETTQAHLEQLIDERIQEGPHVDFKRELPAAWNDGAKHELYADVSAFANAGGGDLIYGLEEDDEGQAASLVPLDSNPDETARRLADFLLTGIEPRMPGVQVHPVPVTVGGIAGSAFVIRVPQSWAGPHRVRSNFRFYIREGNRKRELDMPELRGLFVRSDSQARKVQDFRTERLGKILTGDAPCKLVEGPVWVLHLIPTQAALGVRSIDPLPFLDFTRRIPCLGTHDSGGPRINLDGALGPRHQTPDGATHGYTQLFRNGFIEAVYVVTQQGRNGALQLHGATYENHAAELLTRIREELQHAGFHPEVTVMMSLLSADRIELAFDRVNWNVDAAQGRFDRNTVVLPDVLVPAEETPHKGLKPMFDLVWQAAGMHGSINFDEAGEWRPRR</sequence>
<dbReference type="Proteomes" id="UP000076852">
    <property type="component" value="Chromosome 1"/>
</dbReference>
<organism evidence="2 3">
    <name type="scientific">Paraburkholderia phytofirmans OLGA172</name>
    <dbReference type="NCBI Taxonomy" id="1417228"/>
    <lineage>
        <taxon>Bacteria</taxon>
        <taxon>Pseudomonadati</taxon>
        <taxon>Pseudomonadota</taxon>
        <taxon>Betaproteobacteria</taxon>
        <taxon>Burkholderiales</taxon>
        <taxon>Burkholderiaceae</taxon>
        <taxon>Paraburkholderia</taxon>
    </lineage>
</organism>
<keyword evidence="3" id="KW-1185">Reference proteome</keyword>
<accession>A0A160FMF4</accession>
<gene>
    <name evidence="2" type="ORF">AYM40_15825</name>
</gene>
<dbReference type="Gene3D" id="3.30.950.30">
    <property type="entry name" value="Schlafen, AAA domain"/>
    <property type="match status" value="1"/>
</dbReference>
<reference evidence="2 3" key="1">
    <citation type="journal article" date="2016" name="Gene">
        <title>PacBio SMRT assembly of a complex multi-replicon genome reveals chlorocatechol degradative operon in a region of genome plasticity.</title>
        <authorList>
            <person name="Ricker N."/>
            <person name="Shen S.Y."/>
            <person name="Goordial J."/>
            <person name="Jin S."/>
            <person name="Fulthorpe R.R."/>
        </authorList>
    </citation>
    <scope>NUCLEOTIDE SEQUENCE [LARGE SCALE GENOMIC DNA]</scope>
    <source>
        <strain evidence="2 3">OLGA172</strain>
    </source>
</reference>
<dbReference type="STRING" id="1804984.AYM40_15825"/>
<evidence type="ECO:0000313" key="3">
    <source>
        <dbReference type="Proteomes" id="UP000076852"/>
    </source>
</evidence>
<dbReference type="PANTHER" id="PTHR30595:SF6">
    <property type="entry name" value="SCHLAFEN ALBA-2 DOMAIN-CONTAINING PROTEIN"/>
    <property type="match status" value="1"/>
</dbReference>
<dbReference type="KEGG" id="buz:AYM40_15825"/>
<dbReference type="OrthoDB" id="8990343at2"/>
<proteinExistence type="predicted"/>
<dbReference type="AlphaFoldDB" id="A0A160FMF4"/>
<protein>
    <recommendedName>
        <fullName evidence="1">Schlafen AlbA-2 domain-containing protein</fullName>
    </recommendedName>
</protein>
<evidence type="ECO:0000313" key="2">
    <source>
        <dbReference type="EMBL" id="ANB73662.1"/>
    </source>
</evidence>
<dbReference type="Pfam" id="PF04326">
    <property type="entry name" value="SLFN_AlbA_2"/>
    <property type="match status" value="1"/>
</dbReference>
<dbReference type="RefSeq" id="WP_063497039.1">
    <property type="nucleotide sequence ID" value="NZ_CP014578.1"/>
</dbReference>
<name>A0A160FMF4_9BURK</name>
<dbReference type="InterPro" id="IPR038461">
    <property type="entry name" value="Schlafen_AlbA_2_dom_sf"/>
</dbReference>
<evidence type="ECO:0000259" key="1">
    <source>
        <dbReference type="Pfam" id="PF04326"/>
    </source>
</evidence>
<dbReference type="PANTHER" id="PTHR30595">
    <property type="entry name" value="GLPR-RELATED TRANSCRIPTIONAL REPRESSOR"/>
    <property type="match status" value="1"/>
</dbReference>
<feature type="domain" description="Schlafen AlbA-2" evidence="1">
    <location>
        <begin position="25"/>
        <end position="154"/>
    </location>
</feature>
<dbReference type="InterPro" id="IPR007421">
    <property type="entry name" value="Schlafen_AlbA_2_dom"/>
</dbReference>
<dbReference type="EMBL" id="CP014578">
    <property type="protein sequence ID" value="ANB73662.1"/>
    <property type="molecule type" value="Genomic_DNA"/>
</dbReference>